<feature type="domain" description="Glycosyltransferase 2-like" evidence="2">
    <location>
        <begin position="7"/>
        <end position="120"/>
    </location>
</feature>
<dbReference type="CDD" id="cd02511">
    <property type="entry name" value="Beta4Glucosyltransferase"/>
    <property type="match status" value="1"/>
</dbReference>
<dbReference type="EC" id="2.4.-.-" evidence="3"/>
<dbReference type="PANTHER" id="PTHR43630">
    <property type="entry name" value="POLY-BETA-1,6-N-ACETYL-D-GLUCOSAMINE SYNTHASE"/>
    <property type="match status" value="1"/>
</dbReference>
<proteinExistence type="inferred from homology"/>
<keyword evidence="4" id="KW-1185">Reference proteome</keyword>
<evidence type="ECO:0000313" key="4">
    <source>
        <dbReference type="Proteomes" id="UP001596101"/>
    </source>
</evidence>
<organism evidence="3 4">
    <name type="scientific">Massilia suwonensis</name>
    <dbReference type="NCBI Taxonomy" id="648895"/>
    <lineage>
        <taxon>Bacteria</taxon>
        <taxon>Pseudomonadati</taxon>
        <taxon>Pseudomonadota</taxon>
        <taxon>Betaproteobacteria</taxon>
        <taxon>Burkholderiales</taxon>
        <taxon>Oxalobacteraceae</taxon>
        <taxon>Telluria group</taxon>
        <taxon>Massilia</taxon>
    </lineage>
</organism>
<dbReference type="Pfam" id="PF00535">
    <property type="entry name" value="Glycos_transf_2"/>
    <property type="match status" value="1"/>
</dbReference>
<comment type="similarity">
    <text evidence="1">Belongs to the glycosyltransferase 2 family. WaaE/KdtX subfamily.</text>
</comment>
<dbReference type="Proteomes" id="UP001596101">
    <property type="component" value="Unassembled WGS sequence"/>
</dbReference>
<dbReference type="RefSeq" id="WP_379757860.1">
    <property type="nucleotide sequence ID" value="NZ_JBHSMR010000013.1"/>
</dbReference>
<evidence type="ECO:0000259" key="2">
    <source>
        <dbReference type="Pfam" id="PF00535"/>
    </source>
</evidence>
<keyword evidence="3" id="KW-0808">Transferase</keyword>
<evidence type="ECO:0000256" key="1">
    <source>
        <dbReference type="ARBA" id="ARBA00038494"/>
    </source>
</evidence>
<dbReference type="GO" id="GO:0016757">
    <property type="term" value="F:glycosyltransferase activity"/>
    <property type="evidence" value="ECO:0007669"/>
    <property type="project" value="UniProtKB-KW"/>
</dbReference>
<dbReference type="SUPFAM" id="SSF53448">
    <property type="entry name" value="Nucleotide-diphospho-sugar transferases"/>
    <property type="match status" value="1"/>
</dbReference>
<dbReference type="Gene3D" id="1.25.40.10">
    <property type="entry name" value="Tetratricopeptide repeat domain"/>
    <property type="match status" value="1"/>
</dbReference>
<evidence type="ECO:0000313" key="3">
    <source>
        <dbReference type="EMBL" id="MFC5479765.1"/>
    </source>
</evidence>
<dbReference type="SUPFAM" id="SSF48452">
    <property type="entry name" value="TPR-like"/>
    <property type="match status" value="1"/>
</dbReference>
<protein>
    <submittedName>
        <fullName evidence="3">Glycosyltransferase</fullName>
        <ecNumber evidence="3">2.4.-.-</ecNumber>
    </submittedName>
</protein>
<reference evidence="4" key="1">
    <citation type="journal article" date="2019" name="Int. J. Syst. Evol. Microbiol.">
        <title>The Global Catalogue of Microorganisms (GCM) 10K type strain sequencing project: providing services to taxonomists for standard genome sequencing and annotation.</title>
        <authorList>
            <consortium name="The Broad Institute Genomics Platform"/>
            <consortium name="The Broad Institute Genome Sequencing Center for Infectious Disease"/>
            <person name="Wu L."/>
            <person name="Ma J."/>
        </authorList>
    </citation>
    <scope>NUCLEOTIDE SEQUENCE [LARGE SCALE GENOMIC DNA]</scope>
    <source>
        <strain evidence="4">CCUG 43111</strain>
    </source>
</reference>
<name>A0ABW0MPK6_9BURK</name>
<dbReference type="InterPro" id="IPR001173">
    <property type="entry name" value="Glyco_trans_2-like"/>
</dbReference>
<sequence length="345" mass="37885">MTRLALVMIVRDEAARIARCLDSARALVDDIVVLDTGSRDDTAAIAQAHGARVFSFAWCEDFAAARNAALDRSDADWNLVLDADEWIAAGSARAMLDAVLAGEACIGVLPVTSEFDSQGRVESAVQWLPRLLPRGVRYAGRIHEQPVANLPRTRIGLSLRHDGYRRDALARKHGRNDALLRRALIDAPDDPYLLYQLGKNEEVYGVHEAALEHYLAALARCGEEAYRHDLVVRTLFCLKKSGRHADAVALAEGEGSRWEASPDFYFVLGDVLLDWAAATPEQAGELLPVAEGCWQRCLELGERADLDGAVAGRGSYLAAHNLTVLYENLGMNEEALRYRVLAARP</sequence>
<dbReference type="Gene3D" id="3.90.550.10">
    <property type="entry name" value="Spore Coat Polysaccharide Biosynthesis Protein SpsA, Chain A"/>
    <property type="match status" value="1"/>
</dbReference>
<gene>
    <name evidence="3" type="ORF">ACFPQ5_16320</name>
</gene>
<dbReference type="InterPro" id="IPR011990">
    <property type="entry name" value="TPR-like_helical_dom_sf"/>
</dbReference>
<comment type="caution">
    <text evidence="3">The sequence shown here is derived from an EMBL/GenBank/DDBJ whole genome shotgun (WGS) entry which is preliminary data.</text>
</comment>
<dbReference type="InterPro" id="IPR029044">
    <property type="entry name" value="Nucleotide-diphossugar_trans"/>
</dbReference>
<keyword evidence="3" id="KW-0328">Glycosyltransferase</keyword>
<dbReference type="PANTHER" id="PTHR43630:SF2">
    <property type="entry name" value="GLYCOSYLTRANSFERASE"/>
    <property type="match status" value="1"/>
</dbReference>
<dbReference type="EMBL" id="JBHSMR010000013">
    <property type="protein sequence ID" value="MFC5479765.1"/>
    <property type="molecule type" value="Genomic_DNA"/>
</dbReference>
<accession>A0ABW0MPK6</accession>